<evidence type="ECO:0000313" key="1">
    <source>
        <dbReference type="EMBL" id="GIY04538.1"/>
    </source>
</evidence>
<organism evidence="1 2">
    <name type="scientific">Caerostris extrusa</name>
    <name type="common">Bark spider</name>
    <name type="synonym">Caerostris bankana</name>
    <dbReference type="NCBI Taxonomy" id="172846"/>
    <lineage>
        <taxon>Eukaryota</taxon>
        <taxon>Metazoa</taxon>
        <taxon>Ecdysozoa</taxon>
        <taxon>Arthropoda</taxon>
        <taxon>Chelicerata</taxon>
        <taxon>Arachnida</taxon>
        <taxon>Araneae</taxon>
        <taxon>Araneomorphae</taxon>
        <taxon>Entelegynae</taxon>
        <taxon>Araneoidea</taxon>
        <taxon>Araneidae</taxon>
        <taxon>Caerostris</taxon>
    </lineage>
</organism>
<comment type="caution">
    <text evidence="1">The sequence shown here is derived from an EMBL/GenBank/DDBJ whole genome shotgun (WGS) entry which is preliminary data.</text>
</comment>
<protein>
    <submittedName>
        <fullName evidence="1">Uncharacterized protein</fullName>
    </submittedName>
</protein>
<dbReference type="AlphaFoldDB" id="A0AAV4Q3M7"/>
<sequence length="93" mass="10324">MEGILKVKLFLDSTSSEIPPSESRLPIADLHIRNSIKDEIVSRCDSIPEGHFSWRGQDGFALSTGKGPQATEAHCHCSPLFSFPILPQIHRQL</sequence>
<gene>
    <name evidence="1" type="ORF">CEXT_257201</name>
</gene>
<name>A0AAV4Q3M7_CAEEX</name>
<keyword evidence="2" id="KW-1185">Reference proteome</keyword>
<dbReference type="Proteomes" id="UP001054945">
    <property type="component" value="Unassembled WGS sequence"/>
</dbReference>
<evidence type="ECO:0000313" key="2">
    <source>
        <dbReference type="Proteomes" id="UP001054945"/>
    </source>
</evidence>
<reference evidence="1 2" key="1">
    <citation type="submission" date="2021-06" db="EMBL/GenBank/DDBJ databases">
        <title>Caerostris extrusa draft genome.</title>
        <authorList>
            <person name="Kono N."/>
            <person name="Arakawa K."/>
        </authorList>
    </citation>
    <scope>NUCLEOTIDE SEQUENCE [LARGE SCALE GENOMIC DNA]</scope>
</reference>
<proteinExistence type="predicted"/>
<accession>A0AAV4Q3M7</accession>
<dbReference type="EMBL" id="BPLR01005722">
    <property type="protein sequence ID" value="GIY04538.1"/>
    <property type="molecule type" value="Genomic_DNA"/>
</dbReference>